<keyword evidence="2" id="KW-1185">Reference proteome</keyword>
<evidence type="ECO:0000313" key="2">
    <source>
        <dbReference type="Proteomes" id="UP000499080"/>
    </source>
</evidence>
<comment type="caution">
    <text evidence="1">The sequence shown here is derived from an EMBL/GenBank/DDBJ whole genome shotgun (WGS) entry which is preliminary data.</text>
</comment>
<evidence type="ECO:0000313" key="1">
    <source>
        <dbReference type="EMBL" id="GBM33499.1"/>
    </source>
</evidence>
<dbReference type="Proteomes" id="UP000499080">
    <property type="component" value="Unassembled WGS sequence"/>
</dbReference>
<dbReference type="EMBL" id="BGPR01000735">
    <property type="protein sequence ID" value="GBM33499.1"/>
    <property type="molecule type" value="Genomic_DNA"/>
</dbReference>
<gene>
    <name evidence="1" type="ORF">AVEN_272997_1</name>
</gene>
<reference evidence="1 2" key="1">
    <citation type="journal article" date="2019" name="Sci. Rep.">
        <title>Orb-weaving spider Araneus ventricosus genome elucidates the spidroin gene catalogue.</title>
        <authorList>
            <person name="Kono N."/>
            <person name="Nakamura H."/>
            <person name="Ohtoshi R."/>
            <person name="Moran D.A.P."/>
            <person name="Shinohara A."/>
            <person name="Yoshida Y."/>
            <person name="Fujiwara M."/>
            <person name="Mori M."/>
            <person name="Tomita M."/>
            <person name="Arakawa K."/>
        </authorList>
    </citation>
    <scope>NUCLEOTIDE SEQUENCE [LARGE SCALE GENOMIC DNA]</scope>
</reference>
<sequence>MLRLDGKTFWSIPTEPCPKSDSPDFSEFKNVGKILKKDSKVNKDKQNASVGKISDFYRTIKTSRSKVPNSLTTQDNVSTHQSALKPFATTKPNSVDTKLLPMAVLASLEKNFYKLGNLMLMPK</sequence>
<name>A0A4Y2EYZ9_ARAVE</name>
<dbReference type="AlphaFoldDB" id="A0A4Y2EYZ9"/>
<proteinExistence type="predicted"/>
<accession>A0A4Y2EYZ9</accession>
<protein>
    <submittedName>
        <fullName evidence="1">Uncharacterized protein</fullName>
    </submittedName>
</protein>
<organism evidence="1 2">
    <name type="scientific">Araneus ventricosus</name>
    <name type="common">Orbweaver spider</name>
    <name type="synonym">Epeira ventricosa</name>
    <dbReference type="NCBI Taxonomy" id="182803"/>
    <lineage>
        <taxon>Eukaryota</taxon>
        <taxon>Metazoa</taxon>
        <taxon>Ecdysozoa</taxon>
        <taxon>Arthropoda</taxon>
        <taxon>Chelicerata</taxon>
        <taxon>Arachnida</taxon>
        <taxon>Araneae</taxon>
        <taxon>Araneomorphae</taxon>
        <taxon>Entelegynae</taxon>
        <taxon>Araneoidea</taxon>
        <taxon>Araneidae</taxon>
        <taxon>Araneus</taxon>
    </lineage>
</organism>